<evidence type="ECO:0000256" key="6">
    <source>
        <dbReference type="SAM" id="MobiDB-lite"/>
    </source>
</evidence>
<dbReference type="InterPro" id="IPR003653">
    <property type="entry name" value="Peptidase_C48_C"/>
</dbReference>
<feature type="domain" description="Ubiquitin-like protease family profile" evidence="7">
    <location>
        <begin position="18"/>
        <end position="49"/>
    </location>
</feature>
<evidence type="ECO:0000259" key="7">
    <source>
        <dbReference type="Pfam" id="PF02902"/>
    </source>
</evidence>
<dbReference type="GO" id="GO:0070139">
    <property type="term" value="F:SUMO-specific endopeptidase activity"/>
    <property type="evidence" value="ECO:0007669"/>
    <property type="project" value="TreeGrafter"/>
</dbReference>
<dbReference type="OrthoDB" id="442460at2759"/>
<dbReference type="InterPro" id="IPR038765">
    <property type="entry name" value="Papain-like_cys_pep_sf"/>
</dbReference>
<feature type="compositionally biased region" description="Polar residues" evidence="6">
    <location>
        <begin position="96"/>
        <end position="106"/>
    </location>
</feature>
<proteinExistence type="inferred from homology"/>
<feature type="region of interest" description="Disordered" evidence="6">
    <location>
        <begin position="95"/>
        <end position="115"/>
    </location>
</feature>
<dbReference type="Gene3D" id="1.10.418.20">
    <property type="match status" value="1"/>
</dbReference>
<keyword evidence="2" id="KW-0597">Phosphoprotein</keyword>
<dbReference type="Pfam" id="PF02902">
    <property type="entry name" value="Peptidase_C48"/>
    <property type="match status" value="1"/>
</dbReference>
<dbReference type="GO" id="GO:0005634">
    <property type="term" value="C:nucleus"/>
    <property type="evidence" value="ECO:0007669"/>
    <property type="project" value="TreeGrafter"/>
</dbReference>
<evidence type="ECO:0000256" key="2">
    <source>
        <dbReference type="ARBA" id="ARBA00022553"/>
    </source>
</evidence>
<evidence type="ECO:0000256" key="3">
    <source>
        <dbReference type="ARBA" id="ARBA00022670"/>
    </source>
</evidence>
<name>A0A9P6JUM7_9AGAR</name>
<sequence>MEAKDKKGIENAGMATGWHAPVPCQQNFCDCGVFLLHFAETFFSDAKKYTNVILGKSPTGAERSELWRQAELHNDQGRAKLKEAITDLSKEWKLQRATTSEQMSSELDSKEQVKVEESDDDIEVIDVQGVKKGKPKAAVGNTAKRKMGVAARVRG</sequence>
<comment type="caution">
    <text evidence="8">The sequence shown here is derived from an EMBL/GenBank/DDBJ whole genome shotgun (WGS) entry which is preliminary data.</text>
</comment>
<evidence type="ECO:0000256" key="1">
    <source>
        <dbReference type="ARBA" id="ARBA00005234"/>
    </source>
</evidence>
<dbReference type="InterPro" id="IPR051947">
    <property type="entry name" value="Sentrin-specific_protease"/>
</dbReference>
<dbReference type="EMBL" id="MU157826">
    <property type="protein sequence ID" value="KAF9534467.1"/>
    <property type="molecule type" value="Genomic_DNA"/>
</dbReference>
<keyword evidence="5" id="KW-0378">Hydrolase</keyword>
<organism evidence="8 9">
    <name type="scientific">Crepidotus variabilis</name>
    <dbReference type="NCBI Taxonomy" id="179855"/>
    <lineage>
        <taxon>Eukaryota</taxon>
        <taxon>Fungi</taxon>
        <taxon>Dikarya</taxon>
        <taxon>Basidiomycota</taxon>
        <taxon>Agaricomycotina</taxon>
        <taxon>Agaricomycetes</taxon>
        <taxon>Agaricomycetidae</taxon>
        <taxon>Agaricales</taxon>
        <taxon>Agaricineae</taxon>
        <taxon>Crepidotaceae</taxon>
        <taxon>Crepidotus</taxon>
    </lineage>
</organism>
<dbReference type="PANTHER" id="PTHR46896:SF3">
    <property type="entry name" value="FI06413P-RELATED"/>
    <property type="match status" value="1"/>
</dbReference>
<evidence type="ECO:0000313" key="8">
    <source>
        <dbReference type="EMBL" id="KAF9534467.1"/>
    </source>
</evidence>
<evidence type="ECO:0000256" key="5">
    <source>
        <dbReference type="ARBA" id="ARBA00022801"/>
    </source>
</evidence>
<gene>
    <name evidence="8" type="ORF">CPB83DRAFT_337487</name>
</gene>
<dbReference type="GO" id="GO:0006508">
    <property type="term" value="P:proteolysis"/>
    <property type="evidence" value="ECO:0007669"/>
    <property type="project" value="UniProtKB-KW"/>
</dbReference>
<dbReference type="GO" id="GO:0016926">
    <property type="term" value="P:protein desumoylation"/>
    <property type="evidence" value="ECO:0007669"/>
    <property type="project" value="TreeGrafter"/>
</dbReference>
<reference evidence="8" key="1">
    <citation type="submission" date="2020-11" db="EMBL/GenBank/DDBJ databases">
        <authorList>
            <consortium name="DOE Joint Genome Institute"/>
            <person name="Ahrendt S."/>
            <person name="Riley R."/>
            <person name="Andreopoulos W."/>
            <person name="Labutti K."/>
            <person name="Pangilinan J."/>
            <person name="Ruiz-Duenas F.J."/>
            <person name="Barrasa J.M."/>
            <person name="Sanchez-Garcia M."/>
            <person name="Camarero S."/>
            <person name="Miyauchi S."/>
            <person name="Serrano A."/>
            <person name="Linde D."/>
            <person name="Babiker R."/>
            <person name="Drula E."/>
            <person name="Ayuso-Fernandez I."/>
            <person name="Pacheco R."/>
            <person name="Padilla G."/>
            <person name="Ferreira P."/>
            <person name="Barriuso J."/>
            <person name="Kellner H."/>
            <person name="Castanera R."/>
            <person name="Alfaro M."/>
            <person name="Ramirez L."/>
            <person name="Pisabarro A.G."/>
            <person name="Kuo A."/>
            <person name="Tritt A."/>
            <person name="Lipzen A."/>
            <person name="He G."/>
            <person name="Yan M."/>
            <person name="Ng V."/>
            <person name="Cullen D."/>
            <person name="Martin F."/>
            <person name="Rosso M.-N."/>
            <person name="Henrissat B."/>
            <person name="Hibbett D."/>
            <person name="Martinez A.T."/>
            <person name="Grigoriev I.V."/>
        </authorList>
    </citation>
    <scope>NUCLEOTIDE SEQUENCE</scope>
    <source>
        <strain evidence="8">CBS 506.95</strain>
    </source>
</reference>
<dbReference type="SUPFAM" id="SSF54001">
    <property type="entry name" value="Cysteine proteinases"/>
    <property type="match status" value="1"/>
</dbReference>
<keyword evidence="9" id="KW-1185">Reference proteome</keyword>
<dbReference type="AlphaFoldDB" id="A0A9P6JUM7"/>
<protein>
    <recommendedName>
        <fullName evidence="7">Ubiquitin-like protease family profile domain-containing protein</fullName>
    </recommendedName>
</protein>
<keyword evidence="4" id="KW-0833">Ubl conjugation pathway</keyword>
<dbReference type="PANTHER" id="PTHR46896">
    <property type="entry name" value="SENTRIN-SPECIFIC PROTEASE"/>
    <property type="match status" value="1"/>
</dbReference>
<comment type="similarity">
    <text evidence="1">Belongs to the peptidase C48 family.</text>
</comment>
<evidence type="ECO:0000313" key="9">
    <source>
        <dbReference type="Proteomes" id="UP000807306"/>
    </source>
</evidence>
<dbReference type="GO" id="GO:0005737">
    <property type="term" value="C:cytoplasm"/>
    <property type="evidence" value="ECO:0007669"/>
    <property type="project" value="TreeGrafter"/>
</dbReference>
<keyword evidence="3" id="KW-0645">Protease</keyword>
<dbReference type="Proteomes" id="UP000807306">
    <property type="component" value="Unassembled WGS sequence"/>
</dbReference>
<evidence type="ECO:0000256" key="4">
    <source>
        <dbReference type="ARBA" id="ARBA00022786"/>
    </source>
</evidence>
<accession>A0A9P6JUM7</accession>